<evidence type="ECO:0000256" key="5">
    <source>
        <dbReference type="ARBA" id="ARBA00023157"/>
    </source>
</evidence>
<accession>A0A8B6DI21</accession>
<dbReference type="Pfam" id="PF00090">
    <property type="entry name" value="TSP_1"/>
    <property type="match status" value="7"/>
</dbReference>
<dbReference type="PANTHER" id="PTHR22906:SF43">
    <property type="entry name" value="PROPERDIN"/>
    <property type="match status" value="1"/>
</dbReference>
<evidence type="ECO:0000256" key="6">
    <source>
        <dbReference type="SAM" id="MobiDB-lite"/>
    </source>
</evidence>
<comment type="subcellular location">
    <subcellularLocation>
        <location evidence="1">Secreted</location>
    </subcellularLocation>
</comment>
<keyword evidence="2" id="KW-0964">Secreted</keyword>
<dbReference type="EMBL" id="UYJE01003445">
    <property type="protein sequence ID" value="VDI19374.1"/>
    <property type="molecule type" value="Genomic_DNA"/>
</dbReference>
<feature type="non-terminal residue" evidence="8">
    <location>
        <position position="1"/>
    </location>
</feature>
<keyword evidence="9" id="KW-1185">Reference proteome</keyword>
<name>A0A8B6DI21_MYTGA</name>
<dbReference type="FunFam" id="2.20.100.10:FF:000001">
    <property type="entry name" value="semaphorin-5A isoform X1"/>
    <property type="match status" value="6"/>
</dbReference>
<evidence type="ECO:0000256" key="3">
    <source>
        <dbReference type="ARBA" id="ARBA00022729"/>
    </source>
</evidence>
<evidence type="ECO:0000256" key="4">
    <source>
        <dbReference type="ARBA" id="ARBA00022737"/>
    </source>
</evidence>
<evidence type="ECO:0000256" key="1">
    <source>
        <dbReference type="ARBA" id="ARBA00004613"/>
    </source>
</evidence>
<keyword evidence="5" id="KW-1015">Disulfide bond</keyword>
<protein>
    <recommendedName>
        <fullName evidence="10">Hemicentin-1</fullName>
    </recommendedName>
</protein>
<sequence>MGIGGFIFLPCVIVRGKWGSWTGWSMCSVSCGVGRRMRTRSCDNPAPANNGPDCSGPGSESRRCAPKPCPKAGNWGSWTFWSECSVSCGIGSRERSRSCNNPAPAHGGPDCSGSGTDSKQCASKSCPKAGNWGRWTRWSSCSVSCGLGSRKRTRSCDNPAPANGGPDCSGSGTDSKQCATNPCPKAGNWGRWTRYSRCSVSCGGGSRERTRSCDNPAPANGGPDCSGSGTDSKQCATNPCPRLKLSELMLIRGEKNFPKISSISRNVENHKSNHTLDFKKQNDYSKNEFRYGVFINDIDILPYKNKKNSTGALRFLVKVFWSSPLIMENDSAKAGNWGRWTRWSRCSVSCGGGSRERTRSCDNPAPANGGPDCSGSGTDSKQCATNPCPSIIQHLPKLCALLYMKNWYTSLSKAGNWGRWTRWSSCSVSCGGGSRKRTRSCDNPAPSNGGLDCSGYSTDSKKCARNPCPIDGEWGAWMTWSPCSGSCSNGRQRRKRICDNPKPANNGRGCSGTDSKSRECKPSRCK</sequence>
<proteinExistence type="predicted"/>
<feature type="region of interest" description="Disordered" evidence="6">
    <location>
        <begin position="497"/>
        <end position="526"/>
    </location>
</feature>
<dbReference type="AlphaFoldDB" id="A0A8B6DI21"/>
<dbReference type="OrthoDB" id="446173at2759"/>
<evidence type="ECO:0000256" key="7">
    <source>
        <dbReference type="SAM" id="SignalP"/>
    </source>
</evidence>
<dbReference type="PANTHER" id="PTHR22906">
    <property type="entry name" value="PROPERDIN"/>
    <property type="match status" value="1"/>
</dbReference>
<dbReference type="InterPro" id="IPR000884">
    <property type="entry name" value="TSP1_rpt"/>
</dbReference>
<comment type="caution">
    <text evidence="8">The sequence shown here is derived from an EMBL/GenBank/DDBJ whole genome shotgun (WGS) entry which is preliminary data.</text>
</comment>
<dbReference type="PRINTS" id="PR01705">
    <property type="entry name" value="TSP1REPEAT"/>
</dbReference>
<dbReference type="SUPFAM" id="SSF82895">
    <property type="entry name" value="TSP-1 type 1 repeat"/>
    <property type="match status" value="7"/>
</dbReference>
<feature type="region of interest" description="Disordered" evidence="6">
    <location>
        <begin position="351"/>
        <end position="373"/>
    </location>
</feature>
<dbReference type="PROSITE" id="PS50092">
    <property type="entry name" value="TSP1"/>
    <property type="match status" value="7"/>
</dbReference>
<evidence type="ECO:0000313" key="8">
    <source>
        <dbReference type="EMBL" id="VDI19374.1"/>
    </source>
</evidence>
<feature type="compositionally biased region" description="Basic and acidic residues" evidence="6">
    <location>
        <begin position="515"/>
        <end position="526"/>
    </location>
</feature>
<dbReference type="SMART" id="SM00209">
    <property type="entry name" value="TSP1"/>
    <property type="match status" value="7"/>
</dbReference>
<feature type="region of interest" description="Disordered" evidence="6">
    <location>
        <begin position="149"/>
        <end position="178"/>
    </location>
</feature>
<dbReference type="FunFam" id="2.20.100.10:FF:000007">
    <property type="entry name" value="Thrombospondin 1"/>
    <property type="match status" value="1"/>
</dbReference>
<dbReference type="Gene3D" id="2.20.100.10">
    <property type="entry name" value="Thrombospondin type-1 (TSP1) repeat"/>
    <property type="match status" value="7"/>
</dbReference>
<evidence type="ECO:0000256" key="2">
    <source>
        <dbReference type="ARBA" id="ARBA00022525"/>
    </source>
</evidence>
<feature type="chain" id="PRO_5032625011" description="Hemicentin-1" evidence="7">
    <location>
        <begin position="20"/>
        <end position="526"/>
    </location>
</feature>
<organism evidence="8 9">
    <name type="scientific">Mytilus galloprovincialis</name>
    <name type="common">Mediterranean mussel</name>
    <dbReference type="NCBI Taxonomy" id="29158"/>
    <lineage>
        <taxon>Eukaryota</taxon>
        <taxon>Metazoa</taxon>
        <taxon>Spiralia</taxon>
        <taxon>Lophotrochozoa</taxon>
        <taxon>Mollusca</taxon>
        <taxon>Bivalvia</taxon>
        <taxon>Autobranchia</taxon>
        <taxon>Pteriomorphia</taxon>
        <taxon>Mytilida</taxon>
        <taxon>Mytiloidea</taxon>
        <taxon>Mytilidae</taxon>
        <taxon>Mytilinae</taxon>
        <taxon>Mytilus</taxon>
    </lineage>
</organism>
<keyword evidence="4" id="KW-0677">Repeat</keyword>
<dbReference type="InterPro" id="IPR036383">
    <property type="entry name" value="TSP1_rpt_sf"/>
</dbReference>
<keyword evidence="3 7" id="KW-0732">Signal</keyword>
<dbReference type="InterPro" id="IPR052065">
    <property type="entry name" value="Compl_asym_regulator"/>
</dbReference>
<feature type="signal peptide" evidence="7">
    <location>
        <begin position="1"/>
        <end position="19"/>
    </location>
</feature>
<reference evidence="8" key="1">
    <citation type="submission" date="2018-11" db="EMBL/GenBank/DDBJ databases">
        <authorList>
            <person name="Alioto T."/>
            <person name="Alioto T."/>
        </authorList>
    </citation>
    <scope>NUCLEOTIDE SEQUENCE</scope>
</reference>
<dbReference type="Proteomes" id="UP000596742">
    <property type="component" value="Unassembled WGS sequence"/>
</dbReference>
<gene>
    <name evidence="8" type="ORF">MGAL_10B050012</name>
</gene>
<evidence type="ECO:0000313" key="9">
    <source>
        <dbReference type="Proteomes" id="UP000596742"/>
    </source>
</evidence>
<evidence type="ECO:0008006" key="10">
    <source>
        <dbReference type="Google" id="ProtNLM"/>
    </source>
</evidence>